<evidence type="ECO:0000259" key="4">
    <source>
        <dbReference type="PROSITE" id="PS50893"/>
    </source>
</evidence>
<dbReference type="Pfam" id="PF00005">
    <property type="entry name" value="ABC_tran"/>
    <property type="match status" value="1"/>
</dbReference>
<dbReference type="SUPFAM" id="SSF52540">
    <property type="entry name" value="P-loop containing nucleoside triphosphate hydrolases"/>
    <property type="match status" value="1"/>
</dbReference>
<dbReference type="RefSeq" id="WP_046079278.1">
    <property type="nucleotide sequence ID" value="NZ_BJUS01000004.1"/>
</dbReference>
<dbReference type="PANTHER" id="PTHR42781">
    <property type="entry name" value="SPERMIDINE/PUTRESCINE IMPORT ATP-BINDING PROTEIN POTA"/>
    <property type="match status" value="1"/>
</dbReference>
<dbReference type="GO" id="GO:0005524">
    <property type="term" value="F:ATP binding"/>
    <property type="evidence" value="ECO:0007669"/>
    <property type="project" value="UniProtKB-KW"/>
</dbReference>
<evidence type="ECO:0000313" key="6">
    <source>
        <dbReference type="Proteomes" id="UP000321121"/>
    </source>
</evidence>
<dbReference type="PROSITE" id="PS50893">
    <property type="entry name" value="ABC_TRANSPORTER_2"/>
    <property type="match status" value="1"/>
</dbReference>
<feature type="domain" description="ABC transporter" evidence="4">
    <location>
        <begin position="7"/>
        <end position="232"/>
    </location>
</feature>
<keyword evidence="1" id="KW-0813">Transport</keyword>
<dbReference type="PANTHER" id="PTHR42781:SF4">
    <property type="entry name" value="SPERMIDINE_PUTRESCINE IMPORT ATP-BINDING PROTEIN POTA"/>
    <property type="match status" value="1"/>
</dbReference>
<dbReference type="SMART" id="SM00382">
    <property type="entry name" value="AAA"/>
    <property type="match status" value="1"/>
</dbReference>
<evidence type="ECO:0000256" key="3">
    <source>
        <dbReference type="ARBA" id="ARBA00022840"/>
    </source>
</evidence>
<dbReference type="InterPro" id="IPR003593">
    <property type="entry name" value="AAA+_ATPase"/>
</dbReference>
<evidence type="ECO:0000256" key="1">
    <source>
        <dbReference type="ARBA" id="ARBA00022448"/>
    </source>
</evidence>
<comment type="caution">
    <text evidence="5">The sequence shown here is derived from an EMBL/GenBank/DDBJ whole genome shotgun (WGS) entry which is preliminary data.</text>
</comment>
<name>A0ABQ0U0Z4_9GAMM</name>
<organism evidence="5 6">
    <name type="scientific">Halomonas halophila</name>
    <dbReference type="NCBI Taxonomy" id="29573"/>
    <lineage>
        <taxon>Bacteria</taxon>
        <taxon>Pseudomonadati</taxon>
        <taxon>Pseudomonadota</taxon>
        <taxon>Gammaproteobacteria</taxon>
        <taxon>Oceanospirillales</taxon>
        <taxon>Halomonadaceae</taxon>
        <taxon>Halomonas</taxon>
    </lineage>
</organism>
<protein>
    <submittedName>
        <fullName evidence="5">ABC transporter ATP-binding protein</fullName>
    </submittedName>
</protein>
<dbReference type="InterPro" id="IPR050093">
    <property type="entry name" value="ABC_SmlMolc_Importer"/>
</dbReference>
<keyword evidence="6" id="KW-1185">Reference proteome</keyword>
<gene>
    <name evidence="5" type="ORF">HHA04nite_06670</name>
</gene>
<dbReference type="InterPro" id="IPR003439">
    <property type="entry name" value="ABC_transporter-like_ATP-bd"/>
</dbReference>
<keyword evidence="2" id="KW-0547">Nucleotide-binding</keyword>
<keyword evidence="3 5" id="KW-0067">ATP-binding</keyword>
<dbReference type="EMBL" id="BJUS01000004">
    <property type="protein sequence ID" value="GEK72123.1"/>
    <property type="molecule type" value="Genomic_DNA"/>
</dbReference>
<dbReference type="Proteomes" id="UP000321121">
    <property type="component" value="Unassembled WGS sequence"/>
</dbReference>
<sequence>MPAPNPLILDDVVITRNGRPLVAVDARIAPGEVLTLMGPSGVGKSTLLAQVAGFLAPAFTATGRVRLGDDDLTDAPPERRRLGLLFQDPLLFPHLSVGGNLAFGLPAGGKRAERRRRVDEALTDIGLSGFAERDPETLSGGQRARVALMRVLLAEPRAMLLDEPFSRLDAARRDEMRRLVFARVRARGLPTLMVTHDREDAEAAGGRVIELTARGTRLETWRANATDDEETT</sequence>
<reference evidence="5 6" key="1">
    <citation type="submission" date="2019-07" db="EMBL/GenBank/DDBJ databases">
        <title>Whole genome shotgun sequence of Halomonas halophila NBRC 102604.</title>
        <authorList>
            <person name="Hosoyama A."/>
            <person name="Uohara A."/>
            <person name="Ohji S."/>
            <person name="Ichikawa N."/>
        </authorList>
    </citation>
    <scope>NUCLEOTIDE SEQUENCE [LARGE SCALE GENOMIC DNA]</scope>
    <source>
        <strain evidence="5 6">NBRC 102604</strain>
    </source>
</reference>
<evidence type="ECO:0000313" key="5">
    <source>
        <dbReference type="EMBL" id="GEK72123.1"/>
    </source>
</evidence>
<proteinExistence type="predicted"/>
<dbReference type="Gene3D" id="3.40.50.300">
    <property type="entry name" value="P-loop containing nucleotide triphosphate hydrolases"/>
    <property type="match status" value="1"/>
</dbReference>
<dbReference type="InterPro" id="IPR027417">
    <property type="entry name" value="P-loop_NTPase"/>
</dbReference>
<accession>A0ABQ0U0Z4</accession>
<evidence type="ECO:0000256" key="2">
    <source>
        <dbReference type="ARBA" id="ARBA00022741"/>
    </source>
</evidence>